<reference evidence="2" key="1">
    <citation type="submission" date="2017-02" db="UniProtKB">
        <authorList>
            <consortium name="WormBaseParasite"/>
        </authorList>
    </citation>
    <scope>IDENTIFICATION</scope>
</reference>
<dbReference type="SUPFAM" id="SSF55909">
    <property type="entry name" value="Pentein"/>
    <property type="match status" value="1"/>
</dbReference>
<dbReference type="Gene3D" id="3.75.10.10">
    <property type="entry name" value="L-arginine/glycine Amidinotransferase, Chain A"/>
    <property type="match status" value="1"/>
</dbReference>
<sequence>MKSVGSLINRVLMVPPTHFCVEYNINPWMGGVVDREKAMTQWIELKNVIEKEGVEVLVLDQVNGLPDMVFTCNSGLVYKNKVYLAKFRYPQRAGEEKHFRKWFKDNNFEIYGDKYEECFEGGGDAFFSDYKTLWAGYGQRTDKKVYEKIKNMGNDEFEIVICELVHPKFYHMDTCMSPYSDTGCLWYPPAFSKASQDKIREKLPNSIEIDDDEALAFVCNAICIRKTIISPIGIKESTKKKLNEQGFKVKEVDMSEFMKSGGGCQCLVMKL</sequence>
<name>A0A0N5A3S4_PARTI</name>
<dbReference type="AlphaFoldDB" id="A0A0N5A3S4"/>
<dbReference type="PANTHER" id="PTHR47271">
    <property type="entry name" value="ARGININE DEIMINASE"/>
    <property type="match status" value="1"/>
</dbReference>
<dbReference type="PANTHER" id="PTHR47271:SF2">
    <property type="entry name" value="ARGININE DEIMINASE"/>
    <property type="match status" value="1"/>
</dbReference>
<dbReference type="GO" id="GO:0016990">
    <property type="term" value="F:arginine deiminase activity"/>
    <property type="evidence" value="ECO:0007669"/>
    <property type="project" value="TreeGrafter"/>
</dbReference>
<evidence type="ECO:0000313" key="2">
    <source>
        <dbReference type="WBParaSite" id="PTRK_0001627800.1"/>
    </source>
</evidence>
<dbReference type="Pfam" id="PF19420">
    <property type="entry name" value="DDAH_eukar"/>
    <property type="match status" value="1"/>
</dbReference>
<accession>A0A0N5A3S4</accession>
<protein>
    <submittedName>
        <fullName evidence="2">Amidinotransferase</fullName>
    </submittedName>
</protein>
<dbReference type="Proteomes" id="UP000038045">
    <property type="component" value="Unplaced"/>
</dbReference>
<keyword evidence="1" id="KW-1185">Reference proteome</keyword>
<organism evidence="1 2">
    <name type="scientific">Parastrongyloides trichosuri</name>
    <name type="common">Possum-specific nematode worm</name>
    <dbReference type="NCBI Taxonomy" id="131310"/>
    <lineage>
        <taxon>Eukaryota</taxon>
        <taxon>Metazoa</taxon>
        <taxon>Ecdysozoa</taxon>
        <taxon>Nematoda</taxon>
        <taxon>Chromadorea</taxon>
        <taxon>Rhabditida</taxon>
        <taxon>Tylenchina</taxon>
        <taxon>Panagrolaimomorpha</taxon>
        <taxon>Strongyloidoidea</taxon>
        <taxon>Strongyloididae</taxon>
        <taxon>Parastrongyloides</taxon>
    </lineage>
</organism>
<proteinExistence type="predicted"/>
<evidence type="ECO:0000313" key="1">
    <source>
        <dbReference type="Proteomes" id="UP000038045"/>
    </source>
</evidence>
<dbReference type="GO" id="GO:0019546">
    <property type="term" value="P:L-arginine deiminase pathway"/>
    <property type="evidence" value="ECO:0007669"/>
    <property type="project" value="TreeGrafter"/>
</dbReference>
<dbReference type="WBParaSite" id="PTRK_0001627800.1">
    <property type="protein sequence ID" value="PTRK_0001627800.1"/>
    <property type="gene ID" value="PTRK_0001627800"/>
</dbReference>
<dbReference type="STRING" id="131310.A0A0N5A3S4"/>